<dbReference type="EnsemblMetazoa" id="CLYHEMT004220.1">
    <property type="protein sequence ID" value="CLYHEMP004220.1"/>
    <property type="gene ID" value="CLYHEMG004220"/>
</dbReference>
<organism evidence="4 5">
    <name type="scientific">Clytia hemisphaerica</name>
    <dbReference type="NCBI Taxonomy" id="252671"/>
    <lineage>
        <taxon>Eukaryota</taxon>
        <taxon>Metazoa</taxon>
        <taxon>Cnidaria</taxon>
        <taxon>Hydrozoa</taxon>
        <taxon>Hydroidolina</taxon>
        <taxon>Leptothecata</taxon>
        <taxon>Obeliida</taxon>
        <taxon>Clytiidae</taxon>
        <taxon>Clytia</taxon>
    </lineage>
</organism>
<dbReference type="GeneID" id="136817154"/>
<dbReference type="InterPro" id="IPR036400">
    <property type="entry name" value="Cyt_B5-like_heme/steroid_sf"/>
</dbReference>
<name>A0A7M5WJC9_9CNID</name>
<keyword evidence="2" id="KW-0472">Membrane</keyword>
<dbReference type="OrthoDB" id="10257697at2759"/>
<dbReference type="SMART" id="SM01117">
    <property type="entry name" value="Cyt-b5"/>
    <property type="match status" value="1"/>
</dbReference>
<dbReference type="Proteomes" id="UP000594262">
    <property type="component" value="Unplaced"/>
</dbReference>
<dbReference type="PANTHER" id="PTHR10281:SF4">
    <property type="entry name" value="NEUFERRICIN"/>
    <property type="match status" value="1"/>
</dbReference>
<dbReference type="AlphaFoldDB" id="A0A7M5WJC9"/>
<dbReference type="InterPro" id="IPR050577">
    <property type="entry name" value="MAPR/NEUFC/NENF-like"/>
</dbReference>
<dbReference type="PANTHER" id="PTHR10281">
    <property type="entry name" value="MEMBRANE-ASSOCIATED PROGESTERONE RECEPTOR COMPONENT-RELATED"/>
    <property type="match status" value="1"/>
</dbReference>
<accession>A0A7M5WJC9</accession>
<evidence type="ECO:0000256" key="2">
    <source>
        <dbReference type="SAM" id="Phobius"/>
    </source>
</evidence>
<dbReference type="Pfam" id="PF00173">
    <property type="entry name" value="Cyt-b5"/>
    <property type="match status" value="1"/>
</dbReference>
<protein>
    <recommendedName>
        <fullName evidence="3">Cytochrome b5 heme-binding domain-containing protein</fullName>
    </recommendedName>
</protein>
<dbReference type="RefSeq" id="XP_066929596.1">
    <property type="nucleotide sequence ID" value="XM_067073495.1"/>
</dbReference>
<dbReference type="GO" id="GO:0012505">
    <property type="term" value="C:endomembrane system"/>
    <property type="evidence" value="ECO:0007669"/>
    <property type="project" value="TreeGrafter"/>
</dbReference>
<reference evidence="4" key="1">
    <citation type="submission" date="2021-01" db="UniProtKB">
        <authorList>
            <consortium name="EnsemblMetazoa"/>
        </authorList>
    </citation>
    <scope>IDENTIFICATION</scope>
</reference>
<sequence length="297" mass="33345">MEEGKTNKIKFERRCPGIGEFLAYTSVVVVACAVIVPLELKYGYSSRVFNSFHMQSTNDDSVLHTLINILGLFKKPAAQQPSTGKRIFTKEEIRQYSGEVEGKPIYLAYLGKVYDVTTGKQHYGKDGAYHFFAGKDASRAYVSGQFNDEGLIDDISGLPAGQYSGLKGWTDTFENKYPFVGKLEGFFYDSNGNEKEGIAIYRQGLIEASKFEAEEKDDEKKFPGCNSRYTPQTGHEIWCSTNSGAVDRDWTGYPRKFFKPGRTNFRCACVPKALLSDPRFKEFDGCPTDSVKCKLVQ</sequence>
<dbReference type="SUPFAM" id="SSF55856">
    <property type="entry name" value="Cytochrome b5-like heme/steroid binding domain"/>
    <property type="match status" value="1"/>
</dbReference>
<feature type="domain" description="Cytochrome b5 heme-binding" evidence="3">
    <location>
        <begin position="88"/>
        <end position="184"/>
    </location>
</feature>
<evidence type="ECO:0000256" key="1">
    <source>
        <dbReference type="ARBA" id="ARBA00038357"/>
    </source>
</evidence>
<evidence type="ECO:0000313" key="4">
    <source>
        <dbReference type="EnsemblMetazoa" id="CLYHEMP004220.1"/>
    </source>
</evidence>
<dbReference type="Gene3D" id="3.10.120.10">
    <property type="entry name" value="Cytochrome b5-like heme/steroid binding domain"/>
    <property type="match status" value="1"/>
</dbReference>
<evidence type="ECO:0000259" key="3">
    <source>
        <dbReference type="SMART" id="SM01117"/>
    </source>
</evidence>
<keyword evidence="5" id="KW-1185">Reference proteome</keyword>
<keyword evidence="2" id="KW-1133">Transmembrane helix</keyword>
<keyword evidence="2" id="KW-0812">Transmembrane</keyword>
<evidence type="ECO:0000313" key="5">
    <source>
        <dbReference type="Proteomes" id="UP000594262"/>
    </source>
</evidence>
<comment type="similarity">
    <text evidence="1">Belongs to the cytochrome b5 family. MAPR subfamily.</text>
</comment>
<feature type="transmembrane region" description="Helical" evidence="2">
    <location>
        <begin position="21"/>
        <end position="40"/>
    </location>
</feature>
<dbReference type="PROSITE" id="PS51257">
    <property type="entry name" value="PROKAR_LIPOPROTEIN"/>
    <property type="match status" value="1"/>
</dbReference>
<dbReference type="InterPro" id="IPR001199">
    <property type="entry name" value="Cyt_B5-like_heme/steroid-bd"/>
</dbReference>
<dbReference type="GO" id="GO:0016020">
    <property type="term" value="C:membrane"/>
    <property type="evidence" value="ECO:0007669"/>
    <property type="project" value="TreeGrafter"/>
</dbReference>
<proteinExistence type="inferred from homology"/>